<name>B5YCH5_DICT6</name>
<evidence type="ECO:0000313" key="1">
    <source>
        <dbReference type="EMBL" id="ACI18784.1"/>
    </source>
</evidence>
<sequence length="38" mass="4668">MKRITQIEFLNEDEKIREGLEAIYDYCMFTSFKDFLET</sequence>
<reference evidence="1 2" key="1">
    <citation type="journal article" date="2014" name="Genome Announc.">
        <title>Complete Genome Sequence of the Extreme Thermophile Dictyoglomus thermophilum H-6-12.</title>
        <authorList>
            <person name="Coil D.A."/>
            <person name="Badger J.H."/>
            <person name="Forberger H.C."/>
            <person name="Riggs F."/>
            <person name="Madupu R."/>
            <person name="Fedorova N."/>
            <person name="Ward N."/>
            <person name="Robb F.T."/>
            <person name="Eisen J.A."/>
        </authorList>
    </citation>
    <scope>NUCLEOTIDE SEQUENCE [LARGE SCALE GENOMIC DNA]</scope>
    <source>
        <strain evidence="2">ATCC 35947 / DSM 3960 / H-6-12</strain>
    </source>
</reference>
<proteinExistence type="predicted"/>
<organism evidence="1 2">
    <name type="scientific">Dictyoglomus thermophilum (strain ATCC 35947 / DSM 3960 / H-6-12)</name>
    <dbReference type="NCBI Taxonomy" id="309799"/>
    <lineage>
        <taxon>Bacteria</taxon>
        <taxon>Pseudomonadati</taxon>
        <taxon>Dictyoglomota</taxon>
        <taxon>Dictyoglomia</taxon>
        <taxon>Dictyoglomales</taxon>
        <taxon>Dictyoglomaceae</taxon>
        <taxon>Dictyoglomus</taxon>
    </lineage>
</organism>
<keyword evidence="2" id="KW-1185">Reference proteome</keyword>
<evidence type="ECO:0000313" key="2">
    <source>
        <dbReference type="Proteomes" id="UP000001733"/>
    </source>
</evidence>
<dbReference type="EMBL" id="CP001146">
    <property type="protein sequence ID" value="ACI18784.1"/>
    <property type="molecule type" value="Genomic_DNA"/>
</dbReference>
<protein>
    <submittedName>
        <fullName evidence="1">Uncharacterized protein</fullName>
    </submittedName>
</protein>
<dbReference type="PaxDb" id="309799-DICTH_0351"/>
<dbReference type="Proteomes" id="UP000001733">
    <property type="component" value="Chromosome"/>
</dbReference>
<dbReference type="HOGENOM" id="CLU_3327240_0_0_0"/>
<dbReference type="AlphaFoldDB" id="B5YCH5"/>
<accession>B5YCH5</accession>
<gene>
    <name evidence="1" type="ordered locus">DICTH_0351</name>
</gene>
<dbReference type="KEGG" id="dth:DICTH_0351"/>